<accession>A0A1H5XNP3</accession>
<dbReference type="Proteomes" id="UP000236738">
    <property type="component" value="Unassembled WGS sequence"/>
</dbReference>
<dbReference type="EMBL" id="FNUS01000003">
    <property type="protein sequence ID" value="SEG12980.1"/>
    <property type="molecule type" value="Genomic_DNA"/>
</dbReference>
<dbReference type="InterPro" id="IPR014782">
    <property type="entry name" value="Peptidase_M1_dom"/>
</dbReference>
<gene>
    <name evidence="3" type="ORF">SAMN05421847_1487</name>
</gene>
<evidence type="ECO:0000313" key="3">
    <source>
        <dbReference type="EMBL" id="SEG12980.1"/>
    </source>
</evidence>
<dbReference type="GO" id="GO:0008270">
    <property type="term" value="F:zinc ion binding"/>
    <property type="evidence" value="ECO:0007669"/>
    <property type="project" value="InterPro"/>
</dbReference>
<sequence>MNFNLSKPILAFAVAFSALAFAQENASKYSYTEAFKQDFYQNNATETRSASGQPGHNYWQNRADYQLKANLDADNKKITASAEISYTNNSFDNLGFLWLQMDQNLFKKDSRGNAVIPVSGSRNGAHGETFDGGYTISSIEILSENGKSLKVTPTYTVVDTRMQIDLPQELKAKGGEIKFKINYSFTSPDYGSDRMGVNETKNGRVFTVAQWFPRMCVYDDVMGWNTLPYLGAGEFYLEYGDITADITVPSNHYVVASGELMNPKDVYTSAQIKKWDEARNSDKTVTIRSADEVNNAPKIANGTKTWKFKIENTRDFAWASSPAFILDAARMNLPSGKKALAISAYPVESMGNDAWGRSTEYVKHSIENMSKRWYEFTYPNATNVAGMEGGMEYPGIVFCNYKDKGKSLWGVTDHEFGHNWFPMIVGSNERRYAWMDEGFNTFLNGISDKDFNNGEYASPNNLGKSAFFLENDKLEPVLNAPDNLKEANLGILGYYKPASGLNMLRETVLGEARFDKAFRTYIQRWAFKHPQPEDFFRTIENVSGEELDWFWRGWFVNNWKIDQAVDGVKYVNGDAKKGAIISISNLEKMPMPVDVEVKFKDGTTQEINLPVEIWKRNIDWSFKVNSTKEIASVTIDPKGNIPDINRKNNVWTSDKLVKQDPINLSDYLGVFSSKELPIKITTTTENDQLLIQATGQPSVPLEYVGKNKFTFTQAGLDIQFDADKKGFTLMQGGKEFKFTKE</sequence>
<keyword evidence="1" id="KW-0732">Signal</keyword>
<proteinExistence type="predicted"/>
<evidence type="ECO:0000256" key="1">
    <source>
        <dbReference type="SAM" id="SignalP"/>
    </source>
</evidence>
<dbReference type="CDD" id="cd09604">
    <property type="entry name" value="M1_APN_like"/>
    <property type="match status" value="1"/>
</dbReference>
<name>A0A1H5XNP3_9FLAO</name>
<organism evidence="3 4">
    <name type="scientific">Halpernia humi</name>
    <dbReference type="NCBI Taxonomy" id="493375"/>
    <lineage>
        <taxon>Bacteria</taxon>
        <taxon>Pseudomonadati</taxon>
        <taxon>Bacteroidota</taxon>
        <taxon>Flavobacteriia</taxon>
        <taxon>Flavobacteriales</taxon>
        <taxon>Weeksellaceae</taxon>
        <taxon>Chryseobacterium group</taxon>
        <taxon>Halpernia</taxon>
    </lineage>
</organism>
<evidence type="ECO:0000259" key="2">
    <source>
        <dbReference type="Pfam" id="PF01433"/>
    </source>
</evidence>
<evidence type="ECO:0000313" key="4">
    <source>
        <dbReference type="Proteomes" id="UP000236738"/>
    </source>
</evidence>
<protein>
    <recommendedName>
        <fullName evidence="2">Peptidase M1 membrane alanine aminopeptidase domain-containing protein</fullName>
    </recommendedName>
</protein>
<dbReference type="GO" id="GO:0008237">
    <property type="term" value="F:metallopeptidase activity"/>
    <property type="evidence" value="ECO:0007669"/>
    <property type="project" value="InterPro"/>
</dbReference>
<reference evidence="4" key="1">
    <citation type="submission" date="2016-10" db="EMBL/GenBank/DDBJ databases">
        <authorList>
            <person name="Varghese N."/>
            <person name="Submissions S."/>
        </authorList>
    </citation>
    <scope>NUCLEOTIDE SEQUENCE [LARGE SCALE GENOMIC DNA]</scope>
    <source>
        <strain evidence="4">DSM 21580</strain>
    </source>
</reference>
<keyword evidence="4" id="KW-1185">Reference proteome</keyword>
<feature type="chain" id="PRO_5009289668" description="Peptidase M1 membrane alanine aminopeptidase domain-containing protein" evidence="1">
    <location>
        <begin position="23"/>
        <end position="741"/>
    </location>
</feature>
<dbReference type="RefSeq" id="WP_103913472.1">
    <property type="nucleotide sequence ID" value="NZ_FNUS01000003.1"/>
</dbReference>
<dbReference type="Gene3D" id="1.10.390.10">
    <property type="entry name" value="Neutral Protease Domain 2"/>
    <property type="match status" value="1"/>
</dbReference>
<dbReference type="AlphaFoldDB" id="A0A1H5XNP3"/>
<dbReference type="Pfam" id="PF01433">
    <property type="entry name" value="Peptidase_M1"/>
    <property type="match status" value="1"/>
</dbReference>
<dbReference type="SUPFAM" id="SSF55486">
    <property type="entry name" value="Metalloproteases ('zincins'), catalytic domain"/>
    <property type="match status" value="1"/>
</dbReference>
<dbReference type="InterPro" id="IPR027268">
    <property type="entry name" value="Peptidase_M4/M1_CTD_sf"/>
</dbReference>
<feature type="signal peptide" evidence="1">
    <location>
        <begin position="1"/>
        <end position="22"/>
    </location>
</feature>
<dbReference type="OrthoDB" id="9814383at2"/>
<feature type="domain" description="Peptidase M1 membrane alanine aminopeptidase" evidence="2">
    <location>
        <begin position="404"/>
        <end position="554"/>
    </location>
</feature>